<feature type="region of interest" description="Disordered" evidence="1">
    <location>
        <begin position="1"/>
        <end position="114"/>
    </location>
</feature>
<reference evidence="2 3" key="1">
    <citation type="submission" date="2016-07" db="EMBL/GenBank/DDBJ databases">
        <title>Pervasive Adenine N6-methylation of Active Genes in Fungi.</title>
        <authorList>
            <consortium name="DOE Joint Genome Institute"/>
            <person name="Mondo S.J."/>
            <person name="Dannebaum R.O."/>
            <person name="Kuo R.C."/>
            <person name="Labutti K."/>
            <person name="Haridas S."/>
            <person name="Kuo A."/>
            <person name="Salamov A."/>
            <person name="Ahrendt S.R."/>
            <person name="Lipzen A."/>
            <person name="Sullivan W."/>
            <person name="Andreopoulos W.B."/>
            <person name="Clum A."/>
            <person name="Lindquist E."/>
            <person name="Daum C."/>
            <person name="Ramamoorthy G.K."/>
            <person name="Gryganskyi A."/>
            <person name="Culley D."/>
            <person name="Magnuson J.K."/>
            <person name="James T.Y."/>
            <person name="O'Malley M.A."/>
            <person name="Stajich J.E."/>
            <person name="Spatafora J.W."/>
            <person name="Visel A."/>
            <person name="Grigoriev I.V."/>
        </authorList>
    </citation>
    <scope>NUCLEOTIDE SEQUENCE [LARGE SCALE GENOMIC DNA]</scope>
    <source>
        <strain evidence="2 3">JEL800</strain>
    </source>
</reference>
<feature type="compositionally biased region" description="Low complexity" evidence="1">
    <location>
        <begin position="84"/>
        <end position="101"/>
    </location>
</feature>
<evidence type="ECO:0000313" key="2">
    <source>
        <dbReference type="EMBL" id="ORY40818.1"/>
    </source>
</evidence>
<protein>
    <submittedName>
        <fullName evidence="2">Uncharacterized protein</fullName>
    </submittedName>
</protein>
<name>A0A1Y2C1A6_9FUNG</name>
<keyword evidence="3" id="KW-1185">Reference proteome</keyword>
<feature type="compositionally biased region" description="Polar residues" evidence="1">
    <location>
        <begin position="72"/>
        <end position="83"/>
    </location>
</feature>
<dbReference type="AlphaFoldDB" id="A0A1Y2C1A6"/>
<evidence type="ECO:0000256" key="1">
    <source>
        <dbReference type="SAM" id="MobiDB-lite"/>
    </source>
</evidence>
<accession>A0A1Y2C1A6</accession>
<comment type="caution">
    <text evidence="2">The sequence shown here is derived from an EMBL/GenBank/DDBJ whole genome shotgun (WGS) entry which is preliminary data.</text>
</comment>
<evidence type="ECO:0000313" key="3">
    <source>
        <dbReference type="Proteomes" id="UP000193642"/>
    </source>
</evidence>
<sequence>MSPQPRRPGQKPTHPIPTPPAIKKRAVSEQDEDAFVQSSASESEPSTPKKSRTLPPKPTPSTTKQKSTLPSATFNTSIPGSSFTFPQSTTTTPPRTPTTKPNGVRVTSSPAPLHHHRVSKFAAKLGVNKKTFTSSYTPALQPSQEDHQHSAIYDHPEPSDFDIHSNASSVIEVQGQTLSEAEYAACHSYFSGTKNCRLDHLCCLGLLASTAPELFTLDFTPNKKSHFILYKQKPIVFAMLGQVPNATSFNVASNDKFTVNFVPIMGQLQLIHTIARAAMKTHNAPNTSNSIGDTLKLYAANGLTQTVVWSTKPPSVYDATHDGTNLLTPDSFDMFSPPPSLSVISEIPMDGTVAMPTFLKIAVADECNFINLQIAGGKLFLIAEPEY</sequence>
<dbReference type="EMBL" id="MCGO01000034">
    <property type="protein sequence ID" value="ORY40818.1"/>
    <property type="molecule type" value="Genomic_DNA"/>
</dbReference>
<organism evidence="2 3">
    <name type="scientific">Rhizoclosmatium globosum</name>
    <dbReference type="NCBI Taxonomy" id="329046"/>
    <lineage>
        <taxon>Eukaryota</taxon>
        <taxon>Fungi</taxon>
        <taxon>Fungi incertae sedis</taxon>
        <taxon>Chytridiomycota</taxon>
        <taxon>Chytridiomycota incertae sedis</taxon>
        <taxon>Chytridiomycetes</taxon>
        <taxon>Chytridiales</taxon>
        <taxon>Chytriomycetaceae</taxon>
        <taxon>Rhizoclosmatium</taxon>
    </lineage>
</organism>
<dbReference type="Proteomes" id="UP000193642">
    <property type="component" value="Unassembled WGS sequence"/>
</dbReference>
<feature type="compositionally biased region" description="Low complexity" evidence="1">
    <location>
        <begin position="60"/>
        <end position="71"/>
    </location>
</feature>
<proteinExistence type="predicted"/>
<gene>
    <name evidence="2" type="ORF">BCR33DRAFT_827648</name>
</gene>